<reference evidence="1 2" key="2">
    <citation type="journal article" date="2017" name="Front. Plant Sci.">
        <title>Gene Classification and Mining of Molecular Markers Useful in Red Clover (Trifolium pratense) Breeding.</title>
        <authorList>
            <person name="Istvanek J."/>
            <person name="Dluhosova J."/>
            <person name="Dluhos P."/>
            <person name="Patkova L."/>
            <person name="Nedelnik J."/>
            <person name="Repkova J."/>
        </authorList>
    </citation>
    <scope>NUCLEOTIDE SEQUENCE [LARGE SCALE GENOMIC DNA]</scope>
    <source>
        <strain evidence="2">cv. Tatra</strain>
        <tissue evidence="1">Young leaves</tissue>
    </source>
</reference>
<sequence>GGTGLFTLESKEGAVNLVGATKHHMVVGSKIFMRTEGIPRNEGEVQLVGSKWRMVLRSRFKWDLDLTGDLEWESSRRMESST</sequence>
<dbReference type="Proteomes" id="UP000236291">
    <property type="component" value="Unassembled WGS sequence"/>
</dbReference>
<protein>
    <submittedName>
        <fullName evidence="1">Uncharacterized protein</fullName>
    </submittedName>
</protein>
<feature type="non-terminal residue" evidence="1">
    <location>
        <position position="1"/>
    </location>
</feature>
<accession>A0A2K3K3I6</accession>
<gene>
    <name evidence="1" type="ORF">L195_g060384</name>
</gene>
<reference evidence="1 2" key="1">
    <citation type="journal article" date="2014" name="Am. J. Bot.">
        <title>Genome assembly and annotation for red clover (Trifolium pratense; Fabaceae).</title>
        <authorList>
            <person name="Istvanek J."/>
            <person name="Jaros M."/>
            <person name="Krenek A."/>
            <person name="Repkova J."/>
        </authorList>
    </citation>
    <scope>NUCLEOTIDE SEQUENCE [LARGE SCALE GENOMIC DNA]</scope>
    <source>
        <strain evidence="2">cv. Tatra</strain>
        <tissue evidence="1">Young leaves</tissue>
    </source>
</reference>
<organism evidence="1 2">
    <name type="scientific">Trifolium pratense</name>
    <name type="common">Red clover</name>
    <dbReference type="NCBI Taxonomy" id="57577"/>
    <lineage>
        <taxon>Eukaryota</taxon>
        <taxon>Viridiplantae</taxon>
        <taxon>Streptophyta</taxon>
        <taxon>Embryophyta</taxon>
        <taxon>Tracheophyta</taxon>
        <taxon>Spermatophyta</taxon>
        <taxon>Magnoliopsida</taxon>
        <taxon>eudicotyledons</taxon>
        <taxon>Gunneridae</taxon>
        <taxon>Pentapetalae</taxon>
        <taxon>rosids</taxon>
        <taxon>fabids</taxon>
        <taxon>Fabales</taxon>
        <taxon>Fabaceae</taxon>
        <taxon>Papilionoideae</taxon>
        <taxon>50 kb inversion clade</taxon>
        <taxon>NPAAA clade</taxon>
        <taxon>Hologalegina</taxon>
        <taxon>IRL clade</taxon>
        <taxon>Trifolieae</taxon>
        <taxon>Trifolium</taxon>
    </lineage>
</organism>
<proteinExistence type="predicted"/>
<comment type="caution">
    <text evidence="1">The sequence shown here is derived from an EMBL/GenBank/DDBJ whole genome shotgun (WGS) entry which is preliminary data.</text>
</comment>
<dbReference type="EMBL" id="ASHM01138747">
    <property type="protein sequence ID" value="PNX60857.1"/>
    <property type="molecule type" value="Genomic_DNA"/>
</dbReference>
<evidence type="ECO:0000313" key="1">
    <source>
        <dbReference type="EMBL" id="PNX60857.1"/>
    </source>
</evidence>
<evidence type="ECO:0000313" key="2">
    <source>
        <dbReference type="Proteomes" id="UP000236291"/>
    </source>
</evidence>
<dbReference type="AlphaFoldDB" id="A0A2K3K3I6"/>
<feature type="non-terminal residue" evidence="1">
    <location>
        <position position="82"/>
    </location>
</feature>
<name>A0A2K3K3I6_TRIPR</name>